<dbReference type="Gene3D" id="3.40.50.620">
    <property type="entry name" value="HUPs"/>
    <property type="match status" value="1"/>
</dbReference>
<organism evidence="4 6">
    <name type="scientific">Moritella viscosa</name>
    <dbReference type="NCBI Taxonomy" id="80854"/>
    <lineage>
        <taxon>Bacteria</taxon>
        <taxon>Pseudomonadati</taxon>
        <taxon>Pseudomonadota</taxon>
        <taxon>Gammaproteobacteria</taxon>
        <taxon>Alteromonadales</taxon>
        <taxon>Moritellaceae</taxon>
        <taxon>Moritella</taxon>
    </lineage>
</organism>
<comment type="similarity">
    <text evidence="1">Belongs to the universal stress protein A family.</text>
</comment>
<feature type="domain" description="UspA" evidence="2">
    <location>
        <begin position="1"/>
        <end position="142"/>
    </location>
</feature>
<accession>A0A090IBV4</accession>
<evidence type="ECO:0000313" key="3">
    <source>
        <dbReference type="EMBL" id="SGY85877.1"/>
    </source>
</evidence>
<dbReference type="STRING" id="80854.MVIS_1360"/>
<dbReference type="OrthoDB" id="9792500at2"/>
<dbReference type="InterPro" id="IPR014729">
    <property type="entry name" value="Rossmann-like_a/b/a_fold"/>
</dbReference>
<dbReference type="SUPFAM" id="SSF52402">
    <property type="entry name" value="Adenine nucleotide alpha hydrolases-like"/>
    <property type="match status" value="1"/>
</dbReference>
<reference evidence="4 6" key="2">
    <citation type="submission" date="2016-11" db="EMBL/GenBank/DDBJ databases">
        <authorList>
            <person name="Jaros S."/>
            <person name="Januszkiewicz K."/>
            <person name="Wedrychowicz H."/>
        </authorList>
    </citation>
    <scope>NUCLEOTIDE SEQUENCE [LARGE SCALE GENOMIC DNA]</scope>
    <source>
        <strain evidence="4">NVI 5450</strain>
    </source>
</reference>
<dbReference type="KEGG" id="mvs:MVIS_1360"/>
<evidence type="ECO:0000313" key="6">
    <source>
        <dbReference type="Proteomes" id="UP000183794"/>
    </source>
</evidence>
<dbReference type="Pfam" id="PF00582">
    <property type="entry name" value="Usp"/>
    <property type="match status" value="1"/>
</dbReference>
<dbReference type="InterPro" id="IPR006016">
    <property type="entry name" value="UspA"/>
</dbReference>
<dbReference type="PRINTS" id="PR01438">
    <property type="entry name" value="UNVRSLSTRESS"/>
</dbReference>
<proteinExistence type="inferred from homology"/>
<dbReference type="EMBL" id="FPLD01000033">
    <property type="protein sequence ID" value="SGY88639.1"/>
    <property type="molecule type" value="Genomic_DNA"/>
</dbReference>
<name>A0A090IBV4_9GAMM</name>
<dbReference type="InterPro" id="IPR006015">
    <property type="entry name" value="Universal_stress_UspA"/>
</dbReference>
<dbReference type="Proteomes" id="UP000182660">
    <property type="component" value="Unassembled WGS sequence"/>
</dbReference>
<sequence length="144" mass="15564">MYKIILLPVDLNEEGFSHVAAEHACTLAKISGATIHLLNVLPTSQLPMVSAHFPASVLQEIRKSAHIELQAFAKKHIDSGIPTQIHMMEGKPSKEIIKAANKYNADLIVMPSHKRAKLELAVIGSVAARVVSSASISVMVVKPQ</sequence>
<evidence type="ECO:0000256" key="1">
    <source>
        <dbReference type="ARBA" id="ARBA00008791"/>
    </source>
</evidence>
<gene>
    <name evidence="3" type="ORF">MT2528_0928</name>
    <name evidence="4" type="ORF">NVI5450_0892</name>
</gene>
<dbReference type="AlphaFoldDB" id="A0A090IBV4"/>
<keyword evidence="5" id="KW-1185">Reference proteome</keyword>
<protein>
    <recommendedName>
        <fullName evidence="2">UspA domain-containing protein</fullName>
    </recommendedName>
</protein>
<dbReference type="PATRIC" id="fig|80854.5.peg.1442"/>
<dbReference type="Proteomes" id="UP000183794">
    <property type="component" value="Unassembled WGS sequence"/>
</dbReference>
<dbReference type="RefSeq" id="WP_045109691.1">
    <property type="nucleotide sequence ID" value="NZ_CAWQZC010000052.1"/>
</dbReference>
<reference evidence="3 5" key="1">
    <citation type="submission" date="2016-11" db="EMBL/GenBank/DDBJ databases">
        <authorList>
            <person name="Klemetsen T."/>
        </authorList>
    </citation>
    <scope>NUCLEOTIDE SEQUENCE [LARGE SCALE GENOMIC DNA]</scope>
    <source>
        <strain evidence="3">MT 2528</strain>
    </source>
</reference>
<dbReference type="EMBL" id="FPLJ01000029">
    <property type="protein sequence ID" value="SGY85877.1"/>
    <property type="molecule type" value="Genomic_DNA"/>
</dbReference>
<evidence type="ECO:0000259" key="2">
    <source>
        <dbReference type="Pfam" id="PF00582"/>
    </source>
</evidence>
<dbReference type="HOGENOM" id="CLU_049301_11_2_6"/>
<dbReference type="CDD" id="cd00293">
    <property type="entry name" value="USP-like"/>
    <property type="match status" value="1"/>
</dbReference>
<dbReference type="PANTHER" id="PTHR46268:SF6">
    <property type="entry name" value="UNIVERSAL STRESS PROTEIN UP12"/>
    <property type="match status" value="1"/>
</dbReference>
<dbReference type="GeneID" id="61294673"/>
<evidence type="ECO:0000313" key="5">
    <source>
        <dbReference type="Proteomes" id="UP000182660"/>
    </source>
</evidence>
<dbReference type="PANTHER" id="PTHR46268">
    <property type="entry name" value="STRESS RESPONSE PROTEIN NHAX"/>
    <property type="match status" value="1"/>
</dbReference>
<evidence type="ECO:0000313" key="4">
    <source>
        <dbReference type="EMBL" id="SGY88639.1"/>
    </source>
</evidence>